<keyword evidence="1" id="KW-0812">Transmembrane</keyword>
<dbReference type="InterPro" id="IPR018639">
    <property type="entry name" value="DUF2062"/>
</dbReference>
<name>A0AAP2Z6K4_9EURY</name>
<feature type="transmembrane region" description="Helical" evidence="1">
    <location>
        <begin position="67"/>
        <end position="91"/>
    </location>
</feature>
<dbReference type="PANTHER" id="PTHR40547">
    <property type="entry name" value="SLL0298 PROTEIN"/>
    <property type="match status" value="1"/>
</dbReference>
<reference evidence="3 4" key="1">
    <citation type="submission" date="2022-09" db="EMBL/GenBank/DDBJ databases">
        <title>Enrichment on poylsaccharides allowed isolation of novel metabolic and taxonomic groups of Haloarchaea.</title>
        <authorList>
            <person name="Sorokin D.Y."/>
            <person name="Elcheninov A.G."/>
            <person name="Khizhniak T.V."/>
            <person name="Kolganova T.V."/>
            <person name="Kublanov I.V."/>
        </authorList>
    </citation>
    <scope>NUCLEOTIDE SEQUENCE [LARGE SCALE GENOMIC DNA]</scope>
    <source>
        <strain evidence="3 4">AArc-curdl1</strain>
    </source>
</reference>
<evidence type="ECO:0000256" key="1">
    <source>
        <dbReference type="SAM" id="Phobius"/>
    </source>
</evidence>
<feature type="domain" description="DUF2062" evidence="2">
    <location>
        <begin position="13"/>
        <end position="147"/>
    </location>
</feature>
<gene>
    <name evidence="3" type="ORF">OB919_00115</name>
</gene>
<accession>A0AAP2Z6K4</accession>
<dbReference type="PANTHER" id="PTHR40547:SF1">
    <property type="entry name" value="SLL0298 PROTEIN"/>
    <property type="match status" value="1"/>
</dbReference>
<evidence type="ECO:0000313" key="3">
    <source>
        <dbReference type="EMBL" id="MCU4750394.1"/>
    </source>
</evidence>
<keyword evidence="1" id="KW-0472">Membrane</keyword>
<proteinExistence type="predicted"/>
<feature type="transmembrane region" description="Helical" evidence="1">
    <location>
        <begin position="111"/>
        <end position="137"/>
    </location>
</feature>
<sequence length="168" mass="18820">MIRDRLALYRDRVRRALLAAFREEHTPHEIALSFAIGIFITAMPSGGLGIGLFFLFVYWWSWVSKPAIFASVAVLNPLIKPLVYVASYQVGAFLFGTEPRVPSTHSSLETIITIVQLVLIGNLIIALVLSALSYVTVLHLTRAHRQQVHTDSAGSAWSSVLLFFRRRK</sequence>
<dbReference type="AlphaFoldDB" id="A0AAP2Z6K4"/>
<dbReference type="EMBL" id="JAOPJZ010000001">
    <property type="protein sequence ID" value="MCU4750394.1"/>
    <property type="molecule type" value="Genomic_DNA"/>
</dbReference>
<dbReference type="RefSeq" id="WP_342805136.1">
    <property type="nucleotide sequence ID" value="NZ_JAOPJZ010000001.1"/>
</dbReference>
<dbReference type="Pfam" id="PF09835">
    <property type="entry name" value="DUF2062"/>
    <property type="match status" value="1"/>
</dbReference>
<keyword evidence="1" id="KW-1133">Transmembrane helix</keyword>
<dbReference type="Proteomes" id="UP001321047">
    <property type="component" value="Unassembled WGS sequence"/>
</dbReference>
<protein>
    <submittedName>
        <fullName evidence="3">DUF2062 domain-containing protein</fullName>
    </submittedName>
</protein>
<keyword evidence="4" id="KW-1185">Reference proteome</keyword>
<feature type="transmembrane region" description="Helical" evidence="1">
    <location>
        <begin position="30"/>
        <end position="60"/>
    </location>
</feature>
<comment type="caution">
    <text evidence="3">The sequence shown here is derived from an EMBL/GenBank/DDBJ whole genome shotgun (WGS) entry which is preliminary data.</text>
</comment>
<evidence type="ECO:0000313" key="4">
    <source>
        <dbReference type="Proteomes" id="UP001321047"/>
    </source>
</evidence>
<evidence type="ECO:0000259" key="2">
    <source>
        <dbReference type="Pfam" id="PF09835"/>
    </source>
</evidence>
<organism evidence="3 4">
    <name type="scientific">Natronosalvus hydrolyticus</name>
    <dbReference type="NCBI Taxonomy" id="2979988"/>
    <lineage>
        <taxon>Archaea</taxon>
        <taxon>Methanobacteriati</taxon>
        <taxon>Methanobacteriota</taxon>
        <taxon>Stenosarchaea group</taxon>
        <taxon>Halobacteria</taxon>
        <taxon>Halobacteriales</taxon>
        <taxon>Natrialbaceae</taxon>
        <taxon>Natronosalvus</taxon>
    </lineage>
</organism>